<dbReference type="AlphaFoldDB" id="A0A423SSK7"/>
<dbReference type="SUPFAM" id="SSF63712">
    <property type="entry name" value="Nicotinic receptor ligand binding domain-like"/>
    <property type="match status" value="1"/>
</dbReference>
<dbReference type="Gene3D" id="2.70.170.10">
    <property type="entry name" value="Neurotransmitter-gated ion-channel ligand-binding domain"/>
    <property type="match status" value="1"/>
</dbReference>
<organism evidence="7 8">
    <name type="scientific">Penaeus vannamei</name>
    <name type="common">Whiteleg shrimp</name>
    <name type="synonym">Litopenaeus vannamei</name>
    <dbReference type="NCBI Taxonomy" id="6689"/>
    <lineage>
        <taxon>Eukaryota</taxon>
        <taxon>Metazoa</taxon>
        <taxon>Ecdysozoa</taxon>
        <taxon>Arthropoda</taxon>
        <taxon>Crustacea</taxon>
        <taxon>Multicrustacea</taxon>
        <taxon>Malacostraca</taxon>
        <taxon>Eumalacostraca</taxon>
        <taxon>Eucarida</taxon>
        <taxon>Decapoda</taxon>
        <taxon>Dendrobranchiata</taxon>
        <taxon>Penaeoidea</taxon>
        <taxon>Penaeidae</taxon>
        <taxon>Penaeus</taxon>
    </lineage>
</organism>
<dbReference type="InterPro" id="IPR036734">
    <property type="entry name" value="Neur_chan_lig-bd_sf"/>
</dbReference>
<accession>A0A423SSK7</accession>
<dbReference type="SMART" id="SM00192">
    <property type="entry name" value="LDLa"/>
    <property type="match status" value="1"/>
</dbReference>
<dbReference type="SUPFAM" id="SSF56436">
    <property type="entry name" value="C-type lectin-like"/>
    <property type="match status" value="1"/>
</dbReference>
<dbReference type="GO" id="GO:0004888">
    <property type="term" value="F:transmembrane signaling receptor activity"/>
    <property type="evidence" value="ECO:0007669"/>
    <property type="project" value="InterPro"/>
</dbReference>
<feature type="disulfide bond" evidence="4">
    <location>
        <begin position="469"/>
        <end position="484"/>
    </location>
</feature>
<proteinExistence type="inferred from homology"/>
<comment type="subcellular location">
    <subcellularLocation>
        <location evidence="1">Membrane</location>
        <topology evidence="1">Multi-pass membrane protein</topology>
    </subcellularLocation>
</comment>
<dbReference type="InterPro" id="IPR016187">
    <property type="entry name" value="CTDL_fold"/>
</dbReference>
<name>A0A423SSK7_PENVA</name>
<reference evidence="7 8" key="2">
    <citation type="submission" date="2019-01" db="EMBL/GenBank/DDBJ databases">
        <title>The decoding of complex shrimp genome reveals the adaptation for benthos swimmer, frequently molting mechanism and breeding impact on genome.</title>
        <authorList>
            <person name="Sun Y."/>
            <person name="Gao Y."/>
            <person name="Yu Y."/>
        </authorList>
    </citation>
    <scope>NUCLEOTIDE SEQUENCE [LARGE SCALE GENOMIC DNA]</scope>
    <source>
        <tissue evidence="7">Muscle</tissue>
    </source>
</reference>
<feature type="transmembrane region" description="Helical" evidence="5">
    <location>
        <begin position="739"/>
        <end position="759"/>
    </location>
</feature>
<protein>
    <submittedName>
        <fullName evidence="7">Putative glutamate-gated chloride channel isoform X1</fullName>
    </submittedName>
</protein>
<gene>
    <name evidence="7" type="ORF">C7M84_014754</name>
</gene>
<evidence type="ECO:0000256" key="4">
    <source>
        <dbReference type="PROSITE-ProRule" id="PRU00124"/>
    </source>
</evidence>
<dbReference type="PANTHER" id="PTHR18945">
    <property type="entry name" value="NEUROTRANSMITTER GATED ION CHANNEL"/>
    <property type="match status" value="1"/>
</dbReference>
<keyword evidence="5" id="KW-1133">Transmembrane helix</keyword>
<dbReference type="Gene3D" id="2.60.120.200">
    <property type="match status" value="1"/>
</dbReference>
<dbReference type="InterPro" id="IPR036055">
    <property type="entry name" value="LDL_receptor-like_sf"/>
</dbReference>
<comment type="similarity">
    <text evidence="5">Belongs to the ligand-gated ion channel (TC 1.A.9) family.</text>
</comment>
<dbReference type="InterPro" id="IPR038050">
    <property type="entry name" value="Neuro_actylchol_rec"/>
</dbReference>
<dbReference type="InterPro" id="IPR006202">
    <property type="entry name" value="Neur_chan_lig-bd"/>
</dbReference>
<sequence length="803" mass="90925">MNLSFARTQSSFATSTRDLSDLVIEDNTVCLRFRVFYFRQVSSLVSARRPTRTGLDISLSIYACISHLSAVIYLQVLFKTIRQRIGKFSKFFDLPRDLETWRWYHFCGTYMSLSSELVLYLDGQEVIREEEVEAGRVDVQHLLLGLGVNMGSSYAFSGQITQANFWSRALSEKQVRELSDCTLDLGGDLVSWEGEWNLTEVTVENIPNSKVCDKDEDNTTYILLALQSFPSAASTCKAMGGYIPAPTTVPASWTLALTLLPSQPGIMSTHDLIKPYSDRCNGGRLFVGGTDEAKEDEWRDAFTGELLAFPEREDPFWGSGEPNGWRFQNCLTTLGVYVSDTQCLRESCSVCRIPSHQVWTLRGICEEETRHYYFTSSKVGLNATAFQGYTGYVIDAANELWVFRDEIKGVVMATLNATENEHPVGRRLWNFEQPQCDQDPGPRYLSLISCRDGQFACDDGSCIAMRLRCDMKYDCRDKSDEVRCAIVEFGPQYEQTLPARSPVNPSGVLLLSADVLIETINIISTDMIMDASFVLELSWLDSRVTYQNLKATTSLNLIPWHLAQKLWAPTILFTNTDGNMRTVVDIDSTLYVDRGSGAFQTDLTRPDVVELYPGSSTILSMSRKYSIQFKCHFDLTLYPFDSQHCYMKLRVSGSTSDYIGFNRNSTARYNGSELLMEYSVGETTLSVDNKEEFAALKVKLELIRRSGYAILNIYTPSLTLIIISYVTLFFRADMFEVRVMSALTALLVLATIFTQFLFLPSTPSSHPYFPYIFRELFILLSSNFLIFLSLCPIDIPRLLFYAF</sequence>
<feature type="domain" description="Neurotransmitter-gated ion-channel ligand-binding" evidence="6">
    <location>
        <begin position="502"/>
        <end position="665"/>
    </location>
</feature>
<dbReference type="InterPro" id="IPR023415">
    <property type="entry name" value="LDLR_class-A_CS"/>
</dbReference>
<dbReference type="CDD" id="cd00112">
    <property type="entry name" value="LDLa"/>
    <property type="match status" value="1"/>
</dbReference>
<keyword evidence="5" id="KW-0813">Transport</keyword>
<dbReference type="PROSITE" id="PS01209">
    <property type="entry name" value="LDLRA_1"/>
    <property type="match status" value="1"/>
</dbReference>
<dbReference type="GO" id="GO:0005230">
    <property type="term" value="F:extracellular ligand-gated monoatomic ion channel activity"/>
    <property type="evidence" value="ECO:0007669"/>
    <property type="project" value="InterPro"/>
</dbReference>
<dbReference type="InterPro" id="IPR016186">
    <property type="entry name" value="C-type_lectin-like/link_sf"/>
</dbReference>
<comment type="caution">
    <text evidence="5">Lacks conserved residue(s) required for the propagation of feature annotation.</text>
</comment>
<dbReference type="Pfam" id="PF02931">
    <property type="entry name" value="Neur_chan_LBD"/>
    <property type="match status" value="1"/>
</dbReference>
<evidence type="ECO:0000256" key="3">
    <source>
        <dbReference type="ARBA" id="ARBA00023157"/>
    </source>
</evidence>
<dbReference type="PRINTS" id="PR00252">
    <property type="entry name" value="NRIONCHANNEL"/>
</dbReference>
<evidence type="ECO:0000313" key="8">
    <source>
        <dbReference type="Proteomes" id="UP000283509"/>
    </source>
</evidence>
<comment type="caution">
    <text evidence="7">The sequence shown here is derived from an EMBL/GenBank/DDBJ whole genome shotgun (WGS) entry which is preliminary data.</text>
</comment>
<dbReference type="PROSITE" id="PS00236">
    <property type="entry name" value="NEUROTR_ION_CHANNEL"/>
    <property type="match status" value="1"/>
</dbReference>
<dbReference type="Pfam" id="PF00057">
    <property type="entry name" value="Ldl_recept_a"/>
    <property type="match status" value="1"/>
</dbReference>
<keyword evidence="2 5" id="KW-0472">Membrane</keyword>
<dbReference type="InterPro" id="IPR013320">
    <property type="entry name" value="ConA-like_dom_sf"/>
</dbReference>
<keyword evidence="8" id="KW-1185">Reference proteome</keyword>
<dbReference type="PROSITE" id="PS50068">
    <property type="entry name" value="LDLRA_2"/>
    <property type="match status" value="1"/>
</dbReference>
<dbReference type="EMBL" id="QCYY01002835">
    <property type="protein sequence ID" value="ROT67194.1"/>
    <property type="molecule type" value="Genomic_DNA"/>
</dbReference>
<dbReference type="Pfam" id="PF13385">
    <property type="entry name" value="Laminin_G_3"/>
    <property type="match status" value="1"/>
</dbReference>
<feature type="disulfide bond" evidence="4">
    <location>
        <begin position="450"/>
        <end position="462"/>
    </location>
</feature>
<evidence type="ECO:0000256" key="5">
    <source>
        <dbReference type="RuleBase" id="RU000687"/>
    </source>
</evidence>
<reference evidence="7 8" key="1">
    <citation type="submission" date="2018-04" db="EMBL/GenBank/DDBJ databases">
        <authorList>
            <person name="Zhang X."/>
            <person name="Yuan J."/>
            <person name="Li F."/>
            <person name="Xiang J."/>
        </authorList>
    </citation>
    <scope>NUCLEOTIDE SEQUENCE [LARGE SCALE GENOMIC DNA]</scope>
    <source>
        <tissue evidence="7">Muscle</tissue>
    </source>
</reference>
<dbReference type="Gene3D" id="3.10.100.10">
    <property type="entry name" value="Mannose-Binding Protein A, subunit A"/>
    <property type="match status" value="1"/>
</dbReference>
<dbReference type="SUPFAM" id="SSF49899">
    <property type="entry name" value="Concanavalin A-like lectins/glucanases"/>
    <property type="match status" value="1"/>
</dbReference>
<dbReference type="InterPro" id="IPR018000">
    <property type="entry name" value="Neurotransmitter_ion_chnl_CS"/>
</dbReference>
<dbReference type="OrthoDB" id="6344399at2759"/>
<feature type="transmembrane region" description="Helical" evidence="5">
    <location>
        <begin position="707"/>
        <end position="727"/>
    </location>
</feature>
<dbReference type="SUPFAM" id="SSF57424">
    <property type="entry name" value="LDL receptor-like module"/>
    <property type="match status" value="1"/>
</dbReference>
<keyword evidence="5" id="KW-0407">Ion channel</keyword>
<feature type="disulfide bond" evidence="4">
    <location>
        <begin position="457"/>
        <end position="475"/>
    </location>
</feature>
<feature type="transmembrane region" description="Helical" evidence="5">
    <location>
        <begin position="771"/>
        <end position="795"/>
    </location>
</feature>
<dbReference type="GO" id="GO:0016020">
    <property type="term" value="C:membrane"/>
    <property type="evidence" value="ECO:0007669"/>
    <property type="project" value="UniProtKB-SubCell"/>
</dbReference>
<keyword evidence="3 4" id="KW-1015">Disulfide bond</keyword>
<keyword evidence="5" id="KW-0812">Transmembrane</keyword>
<keyword evidence="5" id="KW-0406">Ion transport</keyword>
<dbReference type="Gene3D" id="4.10.400.10">
    <property type="entry name" value="Low-density Lipoprotein Receptor"/>
    <property type="match status" value="1"/>
</dbReference>
<evidence type="ECO:0000313" key="7">
    <source>
        <dbReference type="EMBL" id="ROT67194.1"/>
    </source>
</evidence>
<evidence type="ECO:0000256" key="2">
    <source>
        <dbReference type="ARBA" id="ARBA00023136"/>
    </source>
</evidence>
<evidence type="ECO:0000259" key="6">
    <source>
        <dbReference type="Pfam" id="PF02931"/>
    </source>
</evidence>
<dbReference type="InterPro" id="IPR002172">
    <property type="entry name" value="LDrepeatLR_classA_rpt"/>
</dbReference>
<dbReference type="Proteomes" id="UP000283509">
    <property type="component" value="Unassembled WGS sequence"/>
</dbReference>
<dbReference type="InterPro" id="IPR006201">
    <property type="entry name" value="Neur_channel"/>
</dbReference>
<evidence type="ECO:0000256" key="1">
    <source>
        <dbReference type="ARBA" id="ARBA00004141"/>
    </source>
</evidence>
<dbReference type="Gene3D" id="1.20.58.390">
    <property type="entry name" value="Neurotransmitter-gated ion-channel transmembrane domain"/>
    <property type="match status" value="1"/>
</dbReference>